<dbReference type="Proteomes" id="UP000823388">
    <property type="component" value="Chromosome 3K"/>
</dbReference>
<dbReference type="Pfam" id="PF09696">
    <property type="entry name" value="Ctf8"/>
    <property type="match status" value="1"/>
</dbReference>
<organism evidence="2 3">
    <name type="scientific">Panicum virgatum</name>
    <name type="common">Blackwell switchgrass</name>
    <dbReference type="NCBI Taxonomy" id="38727"/>
    <lineage>
        <taxon>Eukaryota</taxon>
        <taxon>Viridiplantae</taxon>
        <taxon>Streptophyta</taxon>
        <taxon>Embryophyta</taxon>
        <taxon>Tracheophyta</taxon>
        <taxon>Spermatophyta</taxon>
        <taxon>Magnoliopsida</taxon>
        <taxon>Liliopsida</taxon>
        <taxon>Poales</taxon>
        <taxon>Poaceae</taxon>
        <taxon>PACMAD clade</taxon>
        <taxon>Panicoideae</taxon>
        <taxon>Panicodae</taxon>
        <taxon>Paniceae</taxon>
        <taxon>Panicinae</taxon>
        <taxon>Panicum</taxon>
        <taxon>Panicum sect. Hiantes</taxon>
    </lineage>
</organism>
<evidence type="ECO:0000256" key="1">
    <source>
        <dbReference type="SAM" id="MobiDB-lite"/>
    </source>
</evidence>
<reference evidence="2" key="1">
    <citation type="submission" date="2020-05" db="EMBL/GenBank/DDBJ databases">
        <title>WGS assembly of Panicum virgatum.</title>
        <authorList>
            <person name="Lovell J.T."/>
            <person name="Jenkins J."/>
            <person name="Shu S."/>
            <person name="Juenger T.E."/>
            <person name="Schmutz J."/>
        </authorList>
    </citation>
    <scope>NUCLEOTIDE SEQUENCE</scope>
    <source>
        <strain evidence="2">AP13</strain>
    </source>
</reference>
<dbReference type="AlphaFoldDB" id="A0A8T0UPW7"/>
<evidence type="ECO:0008006" key="4">
    <source>
        <dbReference type="Google" id="ProtNLM"/>
    </source>
</evidence>
<feature type="region of interest" description="Disordered" evidence="1">
    <location>
        <begin position="273"/>
        <end position="292"/>
    </location>
</feature>
<evidence type="ECO:0000313" key="2">
    <source>
        <dbReference type="EMBL" id="KAG2624357.1"/>
    </source>
</evidence>
<dbReference type="PANTHER" id="PTHR47475">
    <property type="entry name" value="CHROMOSOME TRANSMISSION FIDELITY PROTEIN 8"/>
    <property type="match status" value="1"/>
</dbReference>
<evidence type="ECO:0000313" key="3">
    <source>
        <dbReference type="Proteomes" id="UP000823388"/>
    </source>
</evidence>
<dbReference type="GO" id="GO:0031390">
    <property type="term" value="C:Ctf18 RFC-like complex"/>
    <property type="evidence" value="ECO:0007669"/>
    <property type="project" value="InterPro"/>
</dbReference>
<dbReference type="GO" id="GO:0007064">
    <property type="term" value="P:mitotic sister chromatid cohesion"/>
    <property type="evidence" value="ECO:0007669"/>
    <property type="project" value="InterPro"/>
</dbReference>
<accession>A0A8T0UPW7</accession>
<proteinExistence type="predicted"/>
<protein>
    <recommendedName>
        <fullName evidence="4">Chromosome transmission fidelity protein 8</fullName>
    </recommendedName>
</protein>
<comment type="caution">
    <text evidence="2">The sequence shown here is derived from an EMBL/GenBank/DDBJ whole genome shotgun (WGS) entry which is preliminary data.</text>
</comment>
<dbReference type="OrthoDB" id="121932at2759"/>
<gene>
    <name evidence="2" type="ORF">PVAP13_3KG123300</name>
</gene>
<name>A0A8T0UPW7_PANVG</name>
<dbReference type="InterPro" id="IPR018607">
    <property type="entry name" value="Ctf8"/>
</dbReference>
<dbReference type="PANTHER" id="PTHR47475:SF2">
    <property type="entry name" value="CHROMOSOME TRANSMISSION FIDELITY PROTEIN 8"/>
    <property type="match status" value="1"/>
</dbReference>
<dbReference type="EMBL" id="CM029041">
    <property type="protein sequence ID" value="KAG2624357.1"/>
    <property type="molecule type" value="Genomic_DNA"/>
</dbReference>
<sequence length="292" mass="31195">MGVALISAWASRARRTTAAAAAAAWTATPVWRCCPWILPAREPTCCHDGVDGSFCISACSRGVRSRHRGSWHVCGVRSGNNDTPPTPPAAAAARRVISAAAASRAGKRAAIWRQARGSARKDLGGPNFLFLLVCACLRLHPSLVKQRRRRAAAEMEIRVRCGCGDSSCPEWAVVELQGVVQPQASFSGDIRGLHIGRLCSAPSPSSSKGGYTFTVGYHELAGTKVTLKKPLLVLRKKKVGGGAPDQEPPMAAEVELEVIGVIRHKILFKDRPKALISKPPSKEKKAVQQAAN</sequence>
<keyword evidence="3" id="KW-1185">Reference proteome</keyword>